<feature type="region of interest" description="Disordered" evidence="1">
    <location>
        <begin position="178"/>
        <end position="214"/>
    </location>
</feature>
<comment type="caution">
    <text evidence="3">The sequence shown here is derived from an EMBL/GenBank/DDBJ whole genome shotgun (WGS) entry which is preliminary data.</text>
</comment>
<gene>
    <name evidence="3" type="ORF">RF11_12933</name>
</gene>
<evidence type="ECO:0000256" key="1">
    <source>
        <dbReference type="SAM" id="MobiDB-lite"/>
    </source>
</evidence>
<keyword evidence="2" id="KW-1133">Transmembrane helix</keyword>
<protein>
    <submittedName>
        <fullName evidence="3">Uncharacterized protein</fullName>
    </submittedName>
</protein>
<sequence length="214" mass="23978">MVKPMYLLSMCYSELAVGYVSLILEKGVGFVFVHIVYYFALKNKKKKSLGWDVKVKEISESEVDKSREELDKIMETYIAAFENKKVGNINSVVKNALRSVLYKQGELKRSVDKYISSNLEEAIRISRRQSLSKSSNGVKVRPKVDSQLNSSIHASPSGSVGAHYTDQLEIDAMRTASKNGTSDDVNQIPLNPQAEVSYRDGNSRNPLKAKLPRI</sequence>
<dbReference type="AlphaFoldDB" id="A0A0C2MZ02"/>
<feature type="transmembrane region" description="Helical" evidence="2">
    <location>
        <begin position="16"/>
        <end position="40"/>
    </location>
</feature>
<evidence type="ECO:0000313" key="3">
    <source>
        <dbReference type="EMBL" id="KII69380.1"/>
    </source>
</evidence>
<evidence type="ECO:0000313" key="4">
    <source>
        <dbReference type="Proteomes" id="UP000031668"/>
    </source>
</evidence>
<accession>A0A0C2MZ02</accession>
<keyword evidence="2" id="KW-0472">Membrane</keyword>
<organism evidence="3 4">
    <name type="scientific">Thelohanellus kitauei</name>
    <name type="common">Myxosporean</name>
    <dbReference type="NCBI Taxonomy" id="669202"/>
    <lineage>
        <taxon>Eukaryota</taxon>
        <taxon>Metazoa</taxon>
        <taxon>Cnidaria</taxon>
        <taxon>Myxozoa</taxon>
        <taxon>Myxosporea</taxon>
        <taxon>Bivalvulida</taxon>
        <taxon>Platysporina</taxon>
        <taxon>Myxobolidae</taxon>
        <taxon>Thelohanellus</taxon>
    </lineage>
</organism>
<reference evidence="3 4" key="1">
    <citation type="journal article" date="2014" name="Genome Biol. Evol.">
        <title>The genome of the myxosporean Thelohanellus kitauei shows adaptations to nutrient acquisition within its fish host.</title>
        <authorList>
            <person name="Yang Y."/>
            <person name="Xiong J."/>
            <person name="Zhou Z."/>
            <person name="Huo F."/>
            <person name="Miao W."/>
            <person name="Ran C."/>
            <person name="Liu Y."/>
            <person name="Zhang J."/>
            <person name="Feng J."/>
            <person name="Wang M."/>
            <person name="Wang M."/>
            <person name="Wang L."/>
            <person name="Yao B."/>
        </authorList>
    </citation>
    <scope>NUCLEOTIDE SEQUENCE [LARGE SCALE GENOMIC DNA]</scope>
    <source>
        <strain evidence="3">Wuqing</strain>
    </source>
</reference>
<feature type="compositionally biased region" description="Polar residues" evidence="1">
    <location>
        <begin position="178"/>
        <end position="190"/>
    </location>
</feature>
<evidence type="ECO:0000256" key="2">
    <source>
        <dbReference type="SAM" id="Phobius"/>
    </source>
</evidence>
<keyword evidence="2" id="KW-0812">Transmembrane</keyword>
<dbReference type="EMBL" id="JWZT01002439">
    <property type="protein sequence ID" value="KII69380.1"/>
    <property type="molecule type" value="Genomic_DNA"/>
</dbReference>
<name>A0A0C2MZ02_THEKT</name>
<dbReference type="Proteomes" id="UP000031668">
    <property type="component" value="Unassembled WGS sequence"/>
</dbReference>
<proteinExistence type="predicted"/>
<keyword evidence="4" id="KW-1185">Reference proteome</keyword>